<gene>
    <name evidence="1" type="ORF">M9458_053295</name>
</gene>
<sequence>MSNPVSSSILLVQISDVDHEVSHIVAEHFSESIRTLPPEYPVTLKHLTAP</sequence>
<protein>
    <submittedName>
        <fullName evidence="1">Uncharacterized protein</fullName>
    </submittedName>
</protein>
<proteinExistence type="predicted"/>
<dbReference type="Proteomes" id="UP001529510">
    <property type="component" value="Unassembled WGS sequence"/>
</dbReference>
<reference evidence="1 2" key="1">
    <citation type="submission" date="2024-05" db="EMBL/GenBank/DDBJ databases">
        <title>Genome sequencing and assembly of Indian major carp, Cirrhinus mrigala (Hamilton, 1822).</title>
        <authorList>
            <person name="Mohindra V."/>
            <person name="Chowdhury L.M."/>
            <person name="Lal K."/>
            <person name="Jena J.K."/>
        </authorList>
    </citation>
    <scope>NUCLEOTIDE SEQUENCE [LARGE SCALE GENOMIC DNA]</scope>
    <source>
        <strain evidence="1">CM1030</strain>
        <tissue evidence="1">Blood</tissue>
    </source>
</reference>
<organism evidence="1 2">
    <name type="scientific">Cirrhinus mrigala</name>
    <name type="common">Mrigala</name>
    <dbReference type="NCBI Taxonomy" id="683832"/>
    <lineage>
        <taxon>Eukaryota</taxon>
        <taxon>Metazoa</taxon>
        <taxon>Chordata</taxon>
        <taxon>Craniata</taxon>
        <taxon>Vertebrata</taxon>
        <taxon>Euteleostomi</taxon>
        <taxon>Actinopterygii</taxon>
        <taxon>Neopterygii</taxon>
        <taxon>Teleostei</taxon>
        <taxon>Ostariophysi</taxon>
        <taxon>Cypriniformes</taxon>
        <taxon>Cyprinidae</taxon>
        <taxon>Labeoninae</taxon>
        <taxon>Labeonini</taxon>
        <taxon>Cirrhinus</taxon>
    </lineage>
</organism>
<dbReference type="AlphaFoldDB" id="A0ABD0MS27"/>
<evidence type="ECO:0000313" key="1">
    <source>
        <dbReference type="EMBL" id="KAL0151386.1"/>
    </source>
</evidence>
<name>A0ABD0MS27_CIRMR</name>
<feature type="non-terminal residue" evidence="1">
    <location>
        <position position="50"/>
    </location>
</feature>
<dbReference type="EMBL" id="JAMKFB020000247">
    <property type="protein sequence ID" value="KAL0151386.1"/>
    <property type="molecule type" value="Genomic_DNA"/>
</dbReference>
<evidence type="ECO:0000313" key="2">
    <source>
        <dbReference type="Proteomes" id="UP001529510"/>
    </source>
</evidence>
<keyword evidence="2" id="KW-1185">Reference proteome</keyword>
<comment type="caution">
    <text evidence="1">The sequence shown here is derived from an EMBL/GenBank/DDBJ whole genome shotgun (WGS) entry which is preliminary data.</text>
</comment>
<accession>A0ABD0MS27</accession>